<organism evidence="1 2">
    <name type="scientific">Rhamnusium bicolor</name>
    <dbReference type="NCBI Taxonomy" id="1586634"/>
    <lineage>
        <taxon>Eukaryota</taxon>
        <taxon>Metazoa</taxon>
        <taxon>Ecdysozoa</taxon>
        <taxon>Arthropoda</taxon>
        <taxon>Hexapoda</taxon>
        <taxon>Insecta</taxon>
        <taxon>Pterygota</taxon>
        <taxon>Neoptera</taxon>
        <taxon>Endopterygota</taxon>
        <taxon>Coleoptera</taxon>
        <taxon>Polyphaga</taxon>
        <taxon>Cucujiformia</taxon>
        <taxon>Chrysomeloidea</taxon>
        <taxon>Cerambycidae</taxon>
        <taxon>Lepturinae</taxon>
        <taxon>Rhagiini</taxon>
        <taxon>Rhamnusium</taxon>
    </lineage>
</organism>
<evidence type="ECO:0000313" key="1">
    <source>
        <dbReference type="EMBL" id="KAJ8968283.1"/>
    </source>
</evidence>
<sequence>MKISYIRLHRQTLEVTSVRMDLMDCQKSTDALNKLSTSVIHWPDANSVNVIKNEFARKEFPNTIGCIDGSYIPIPEVEDHGIVYKCRKNFSYLTLKGICDNRMLFTHCYAGEVGFIHDATVLKRGEVWDYLSIDEMFPENTHVPGNKACPLLPTPITPYKHNGYLNNKLKRFIYIHSKCQL</sequence>
<name>A0AAV8ZPQ9_9CUCU</name>
<proteinExistence type="predicted"/>
<evidence type="ECO:0008006" key="3">
    <source>
        <dbReference type="Google" id="ProtNLM"/>
    </source>
</evidence>
<reference evidence="1" key="1">
    <citation type="journal article" date="2023" name="Insect Mol. Biol.">
        <title>Genome sequencing provides insights into the evolution of gene families encoding plant cell wall-degrading enzymes in longhorned beetles.</title>
        <authorList>
            <person name="Shin N.R."/>
            <person name="Okamura Y."/>
            <person name="Kirsch R."/>
            <person name="Pauchet Y."/>
        </authorList>
    </citation>
    <scope>NUCLEOTIDE SEQUENCE</scope>
    <source>
        <strain evidence="1">RBIC_L_NR</strain>
    </source>
</reference>
<comment type="caution">
    <text evidence="1">The sequence shown here is derived from an EMBL/GenBank/DDBJ whole genome shotgun (WGS) entry which is preliminary data.</text>
</comment>
<keyword evidence="2" id="KW-1185">Reference proteome</keyword>
<evidence type="ECO:0000313" key="2">
    <source>
        <dbReference type="Proteomes" id="UP001162156"/>
    </source>
</evidence>
<accession>A0AAV8ZPQ9</accession>
<dbReference type="Proteomes" id="UP001162156">
    <property type="component" value="Unassembled WGS sequence"/>
</dbReference>
<protein>
    <recommendedName>
        <fullName evidence="3">DDE Tnp4 domain-containing protein</fullName>
    </recommendedName>
</protein>
<dbReference type="AlphaFoldDB" id="A0AAV8ZPQ9"/>
<gene>
    <name evidence="1" type="ORF">NQ314_002381</name>
</gene>
<dbReference type="EMBL" id="JANEYF010000736">
    <property type="protein sequence ID" value="KAJ8968283.1"/>
    <property type="molecule type" value="Genomic_DNA"/>
</dbReference>